<feature type="region of interest" description="Disordered" evidence="1">
    <location>
        <begin position="1"/>
        <end position="38"/>
    </location>
</feature>
<organism evidence="2 3">
    <name type="scientific">Tetradesmus obliquus</name>
    <name type="common">Green alga</name>
    <name type="synonym">Acutodesmus obliquus</name>
    <dbReference type="NCBI Taxonomy" id="3088"/>
    <lineage>
        <taxon>Eukaryota</taxon>
        <taxon>Viridiplantae</taxon>
        <taxon>Chlorophyta</taxon>
        <taxon>core chlorophytes</taxon>
        <taxon>Chlorophyceae</taxon>
        <taxon>CS clade</taxon>
        <taxon>Sphaeropleales</taxon>
        <taxon>Scenedesmaceae</taxon>
        <taxon>Tetradesmus</taxon>
    </lineage>
</organism>
<dbReference type="Proteomes" id="UP001244341">
    <property type="component" value="Chromosome 4b"/>
</dbReference>
<evidence type="ECO:0000313" key="3">
    <source>
        <dbReference type="Proteomes" id="UP001244341"/>
    </source>
</evidence>
<keyword evidence="3" id="KW-1185">Reference proteome</keyword>
<feature type="region of interest" description="Disordered" evidence="1">
    <location>
        <begin position="179"/>
        <end position="202"/>
    </location>
</feature>
<evidence type="ECO:0000313" key="2">
    <source>
        <dbReference type="EMBL" id="WIA13195.1"/>
    </source>
</evidence>
<feature type="compositionally biased region" description="Polar residues" evidence="1">
    <location>
        <begin position="1"/>
        <end position="29"/>
    </location>
</feature>
<name>A0ABY8TVQ8_TETOB</name>
<dbReference type="EMBL" id="CP126211">
    <property type="protein sequence ID" value="WIA13195.1"/>
    <property type="molecule type" value="Genomic_DNA"/>
</dbReference>
<gene>
    <name evidence="2" type="ORF">OEZ85_006787</name>
</gene>
<evidence type="ECO:0000256" key="1">
    <source>
        <dbReference type="SAM" id="MobiDB-lite"/>
    </source>
</evidence>
<proteinExistence type="predicted"/>
<sequence length="281" mass="30607">MDSTLTYQQRKTVQHQTQRGPQGLGTSLNPKPGTSRGRAQLRRQWTLCKHKPGPGGSSSSSSTVMAALPLPFMELSVSVMDTLDLLRSSVEEEIVFQATLQVPAHHAIACRIDAYDTPFANAPALYADPQQLTENDKQFAACLASPPDLEEAPHSFTFSRPTFEQRAGSGLLTMTLSMRQRQGSQKQQQDDDAAEDDTAVPPDLRSRSILRLESFSVDGRRQLQEVPVAAAPGANALACLMGFGYMVLHTWQARTEPATGLLGKHVEALAGTGHLKNRLVM</sequence>
<accession>A0ABY8TVQ8</accession>
<reference evidence="2 3" key="1">
    <citation type="submission" date="2023-05" db="EMBL/GenBank/DDBJ databases">
        <title>A 100% complete, gapless, phased diploid assembly of the Scenedesmus obliquus UTEX 3031 genome.</title>
        <authorList>
            <person name="Biondi T.C."/>
            <person name="Hanschen E.R."/>
            <person name="Kwon T."/>
            <person name="Eng W."/>
            <person name="Kruse C.P.S."/>
            <person name="Koehler S.I."/>
            <person name="Kunde Y."/>
            <person name="Gleasner C.D."/>
            <person name="You Mak K.T."/>
            <person name="Polle J."/>
            <person name="Hovde B.T."/>
            <person name="Starkenburg S.R."/>
        </authorList>
    </citation>
    <scope>NUCLEOTIDE SEQUENCE [LARGE SCALE GENOMIC DNA]</scope>
    <source>
        <strain evidence="2 3">DOE0152z</strain>
    </source>
</reference>
<protein>
    <submittedName>
        <fullName evidence="2">Uncharacterized protein</fullName>
    </submittedName>
</protein>